<accession>A0AAP2M6E4</accession>
<dbReference type="Pfam" id="PF04883">
    <property type="entry name" value="HK97-gp10_like"/>
    <property type="match status" value="1"/>
</dbReference>
<name>A0AAP2M6E4_BACIU</name>
<evidence type="ECO:0000313" key="1">
    <source>
        <dbReference type="EMBL" id="WHM21531.1"/>
    </source>
</evidence>
<reference evidence="1" key="1">
    <citation type="submission" date="2023-05" db="EMBL/GenBank/DDBJ databases">
        <title>Complete genome sequence of Bacillus subtilis SRCM117797 isolated from Soybean paste.</title>
        <authorList>
            <person name="Abraha H.B."/>
            <person name="Kim K.-P."/>
            <person name="Ryu M.-S."/>
            <person name="Jeong D.-Y."/>
        </authorList>
    </citation>
    <scope>NUCLEOTIDE SEQUENCE</scope>
    <source>
        <strain evidence="1">SRCM117797</strain>
    </source>
</reference>
<organism evidence="1 2">
    <name type="scientific">Bacillus subtilis</name>
    <dbReference type="NCBI Taxonomy" id="1423"/>
    <lineage>
        <taxon>Bacteria</taxon>
        <taxon>Bacillati</taxon>
        <taxon>Bacillota</taxon>
        <taxon>Bacilli</taxon>
        <taxon>Bacillales</taxon>
        <taxon>Bacillaceae</taxon>
        <taxon>Bacillus</taxon>
    </lineage>
</organism>
<protein>
    <submittedName>
        <fullName evidence="1">HK97 gp10 family phage protein</fullName>
    </submittedName>
</protein>
<dbReference type="EMBL" id="CP125292">
    <property type="protein sequence ID" value="WHM21531.1"/>
    <property type="molecule type" value="Genomic_DNA"/>
</dbReference>
<dbReference type="NCBIfam" id="TIGR01725">
    <property type="entry name" value="phge_HK97_gp10"/>
    <property type="match status" value="1"/>
</dbReference>
<evidence type="ECO:0000313" key="2">
    <source>
        <dbReference type="Proteomes" id="UP001229422"/>
    </source>
</evidence>
<dbReference type="RefSeq" id="WP_128753590.1">
    <property type="nucleotide sequence ID" value="NZ_CP035230.1"/>
</dbReference>
<gene>
    <name evidence="1" type="ORF">QL281_22685</name>
</gene>
<sequence>MNFELELKGFKELESTFADLARKDEKIHKATVKAGGAVLAEAINDNAPRSAIGGNHPHIDEDIIVGNRIKRDEDGEIYAVVGPTKDTKFRVHLPEFGTIHQAANPFIRNSMIQANDKMLDAMKKVIKAGYKL</sequence>
<dbReference type="InterPro" id="IPR010064">
    <property type="entry name" value="HK97-gp10_tail"/>
</dbReference>
<dbReference type="AlphaFoldDB" id="A0AAP2M6E4"/>
<dbReference type="Proteomes" id="UP001229422">
    <property type="component" value="Chromosome"/>
</dbReference>
<proteinExistence type="predicted"/>